<dbReference type="AlphaFoldDB" id="A0A239BH42"/>
<feature type="transmembrane region" description="Helical" evidence="6">
    <location>
        <begin position="21"/>
        <end position="41"/>
    </location>
</feature>
<protein>
    <recommendedName>
        <fullName evidence="6">Transport permease protein</fullName>
    </recommendedName>
</protein>
<organism evidence="8 9">
    <name type="scientific">Streptosporangium subroseum</name>
    <dbReference type="NCBI Taxonomy" id="106412"/>
    <lineage>
        <taxon>Bacteria</taxon>
        <taxon>Bacillati</taxon>
        <taxon>Actinomycetota</taxon>
        <taxon>Actinomycetes</taxon>
        <taxon>Streptosporangiales</taxon>
        <taxon>Streptosporangiaceae</taxon>
        <taxon>Streptosporangium</taxon>
    </lineage>
</organism>
<feature type="transmembrane region" description="Helical" evidence="6">
    <location>
        <begin position="53"/>
        <end position="74"/>
    </location>
</feature>
<feature type="domain" description="ABC transmembrane type-2" evidence="7">
    <location>
        <begin position="21"/>
        <end position="250"/>
    </location>
</feature>
<dbReference type="GO" id="GO:0046677">
    <property type="term" value="P:response to antibiotic"/>
    <property type="evidence" value="ECO:0007669"/>
    <property type="project" value="UniProtKB-KW"/>
</dbReference>
<dbReference type="RefSeq" id="WP_089205918.1">
    <property type="nucleotide sequence ID" value="NZ_FZOD01000003.1"/>
</dbReference>
<dbReference type="PROSITE" id="PS51012">
    <property type="entry name" value="ABC_TM2"/>
    <property type="match status" value="1"/>
</dbReference>
<evidence type="ECO:0000256" key="3">
    <source>
        <dbReference type="ARBA" id="ARBA00022989"/>
    </source>
</evidence>
<dbReference type="InterPro" id="IPR051784">
    <property type="entry name" value="Nod_factor_ABC_transporter"/>
</dbReference>
<accession>A0A239BH42</accession>
<keyword evidence="2 6" id="KW-0812">Transmembrane</keyword>
<dbReference type="PANTHER" id="PTHR43229">
    <property type="entry name" value="NODULATION PROTEIN J"/>
    <property type="match status" value="1"/>
</dbReference>
<dbReference type="PRINTS" id="PR00164">
    <property type="entry name" value="ABC2TRNSPORT"/>
</dbReference>
<evidence type="ECO:0000256" key="1">
    <source>
        <dbReference type="ARBA" id="ARBA00004141"/>
    </source>
</evidence>
<comment type="subcellular location">
    <subcellularLocation>
        <location evidence="6">Cell membrane</location>
        <topology evidence="6">Multi-pass membrane protein</topology>
    </subcellularLocation>
    <subcellularLocation>
        <location evidence="1">Membrane</location>
        <topology evidence="1">Multi-pass membrane protein</topology>
    </subcellularLocation>
</comment>
<evidence type="ECO:0000256" key="6">
    <source>
        <dbReference type="RuleBase" id="RU361157"/>
    </source>
</evidence>
<evidence type="ECO:0000256" key="5">
    <source>
        <dbReference type="ARBA" id="ARBA00023251"/>
    </source>
</evidence>
<evidence type="ECO:0000313" key="8">
    <source>
        <dbReference type="EMBL" id="SNS07270.1"/>
    </source>
</evidence>
<feature type="transmembrane region" description="Helical" evidence="6">
    <location>
        <begin position="171"/>
        <end position="189"/>
    </location>
</feature>
<sequence length="253" mass="27352">MPMFLREFLSWMLRYRRTWKSTIVISVANPLLFLVAIGAGLGRLVDPSSLGGLTYLEFFAPGLIAAAAMQNAYIEGAFAVHGSLRRGQGYAVAAATPLEPRDIMAGHLLFMAFRIGTSALAFAVVMMALGATRSPWAVLTVPAALLTGMAFAAPLAAWTVTVDKFDTLNKVFRFVLMPMYLFSGTFFGIETLPDWLRPLAYVLPLWHGVDLCRTLSLGTATLLTSAIHVGYLGALTAAGVAAALVTYRRHIHV</sequence>
<reference evidence="8 9" key="1">
    <citation type="submission" date="2017-06" db="EMBL/GenBank/DDBJ databases">
        <authorList>
            <person name="Kim H.J."/>
            <person name="Triplett B.A."/>
        </authorList>
    </citation>
    <scope>NUCLEOTIDE SEQUENCE [LARGE SCALE GENOMIC DNA]</scope>
    <source>
        <strain evidence="8 9">CGMCC 4.2132</strain>
    </source>
</reference>
<dbReference type="Pfam" id="PF01061">
    <property type="entry name" value="ABC2_membrane"/>
    <property type="match status" value="1"/>
</dbReference>
<dbReference type="EMBL" id="FZOD01000003">
    <property type="protein sequence ID" value="SNS07270.1"/>
    <property type="molecule type" value="Genomic_DNA"/>
</dbReference>
<keyword evidence="6" id="KW-0813">Transport</keyword>
<keyword evidence="5" id="KW-0046">Antibiotic resistance</keyword>
<feature type="transmembrane region" description="Helical" evidence="6">
    <location>
        <begin position="136"/>
        <end position="159"/>
    </location>
</feature>
<feature type="transmembrane region" description="Helical" evidence="6">
    <location>
        <begin position="108"/>
        <end position="130"/>
    </location>
</feature>
<keyword evidence="6" id="KW-1003">Cell membrane</keyword>
<dbReference type="OrthoDB" id="9778589at2"/>
<feature type="transmembrane region" description="Helical" evidence="6">
    <location>
        <begin position="226"/>
        <end position="247"/>
    </location>
</feature>
<keyword evidence="4 6" id="KW-0472">Membrane</keyword>
<evidence type="ECO:0000259" key="7">
    <source>
        <dbReference type="PROSITE" id="PS51012"/>
    </source>
</evidence>
<name>A0A239BH42_9ACTN</name>
<gene>
    <name evidence="8" type="ORF">SAMN05216276_1003217</name>
</gene>
<evidence type="ECO:0000313" key="9">
    <source>
        <dbReference type="Proteomes" id="UP000198282"/>
    </source>
</evidence>
<evidence type="ECO:0000256" key="4">
    <source>
        <dbReference type="ARBA" id="ARBA00023136"/>
    </source>
</evidence>
<dbReference type="GO" id="GO:0043190">
    <property type="term" value="C:ATP-binding cassette (ABC) transporter complex"/>
    <property type="evidence" value="ECO:0007669"/>
    <property type="project" value="InterPro"/>
</dbReference>
<dbReference type="Proteomes" id="UP000198282">
    <property type="component" value="Unassembled WGS sequence"/>
</dbReference>
<dbReference type="PANTHER" id="PTHR43229:SF2">
    <property type="entry name" value="NODULATION PROTEIN J"/>
    <property type="match status" value="1"/>
</dbReference>
<evidence type="ECO:0000256" key="2">
    <source>
        <dbReference type="ARBA" id="ARBA00022692"/>
    </source>
</evidence>
<dbReference type="InterPro" id="IPR000412">
    <property type="entry name" value="ABC_2_transport"/>
</dbReference>
<dbReference type="PIRSF" id="PIRSF006648">
    <property type="entry name" value="DrrB"/>
    <property type="match status" value="1"/>
</dbReference>
<keyword evidence="3 6" id="KW-1133">Transmembrane helix</keyword>
<keyword evidence="9" id="KW-1185">Reference proteome</keyword>
<comment type="similarity">
    <text evidence="6">Belongs to the ABC-2 integral membrane protein family.</text>
</comment>
<proteinExistence type="inferred from homology"/>
<dbReference type="InterPro" id="IPR013525">
    <property type="entry name" value="ABC2_TM"/>
</dbReference>
<dbReference type="GO" id="GO:0140359">
    <property type="term" value="F:ABC-type transporter activity"/>
    <property type="evidence" value="ECO:0007669"/>
    <property type="project" value="InterPro"/>
</dbReference>
<dbReference type="InterPro" id="IPR047817">
    <property type="entry name" value="ABC2_TM_bact-type"/>
</dbReference>